<feature type="compositionally biased region" description="Polar residues" evidence="1">
    <location>
        <begin position="76"/>
        <end position="103"/>
    </location>
</feature>
<evidence type="ECO:0000313" key="2">
    <source>
        <dbReference type="EMBL" id="KAK0741780.1"/>
    </source>
</evidence>
<dbReference type="Proteomes" id="UP001172159">
    <property type="component" value="Unassembled WGS sequence"/>
</dbReference>
<gene>
    <name evidence="2" type="ORF">B0T21DRAFT_381562</name>
</gene>
<sequence>MKVEPNRDEGDEATQQATAGLINEFEQMLGDIGNGSPAEAASTDRQEGERTQINPQTRRPGMFSLFPTRSERTKAANMTASPTTSPSQGNKLSSSSPGSQPTETLAPPGLTSLEERSLSAASVASAPSSGSVSAGEDSLPRPGHNWSNPNRRAARSAINPGASTTILGGTFSSVVVGSRPRPSVSSGVFAAPPVPVSLSPVVPDPASPPAPTRPPPPVPPSRSAPAAPLPPPIPARNPARLGQASPAPPISPKSEMRKKE</sequence>
<feature type="compositionally biased region" description="Polar residues" evidence="1">
    <location>
        <begin position="161"/>
        <end position="171"/>
    </location>
</feature>
<reference evidence="2" key="1">
    <citation type="submission" date="2023-06" db="EMBL/GenBank/DDBJ databases">
        <title>Genome-scale phylogeny and comparative genomics of the fungal order Sordariales.</title>
        <authorList>
            <consortium name="Lawrence Berkeley National Laboratory"/>
            <person name="Hensen N."/>
            <person name="Bonometti L."/>
            <person name="Westerberg I."/>
            <person name="Brannstrom I.O."/>
            <person name="Guillou S."/>
            <person name="Cros-Aarteil S."/>
            <person name="Calhoun S."/>
            <person name="Haridas S."/>
            <person name="Kuo A."/>
            <person name="Mondo S."/>
            <person name="Pangilinan J."/>
            <person name="Riley R."/>
            <person name="Labutti K."/>
            <person name="Andreopoulos B."/>
            <person name="Lipzen A."/>
            <person name="Chen C."/>
            <person name="Yanf M."/>
            <person name="Daum C."/>
            <person name="Ng V."/>
            <person name="Clum A."/>
            <person name="Steindorff A."/>
            <person name="Ohm R."/>
            <person name="Martin F."/>
            <person name="Silar P."/>
            <person name="Natvig D."/>
            <person name="Lalanne C."/>
            <person name="Gautier V."/>
            <person name="Ament-Velasquez S.L."/>
            <person name="Kruys A."/>
            <person name="Hutchinson M.I."/>
            <person name="Powell A.J."/>
            <person name="Barry K."/>
            <person name="Miller A.N."/>
            <person name="Grigoriev I.V."/>
            <person name="Debuchy R."/>
            <person name="Gladieux P."/>
            <person name="Thoren M.H."/>
            <person name="Johannesson H."/>
        </authorList>
    </citation>
    <scope>NUCLEOTIDE SEQUENCE</scope>
    <source>
        <strain evidence="2">CBS 540.89</strain>
    </source>
</reference>
<dbReference type="EMBL" id="JAUKTV010000003">
    <property type="protein sequence ID" value="KAK0741780.1"/>
    <property type="molecule type" value="Genomic_DNA"/>
</dbReference>
<keyword evidence="3" id="KW-1185">Reference proteome</keyword>
<feature type="compositionally biased region" description="Pro residues" evidence="1">
    <location>
        <begin position="202"/>
        <end position="235"/>
    </location>
</feature>
<organism evidence="2 3">
    <name type="scientific">Apiosordaria backusii</name>
    <dbReference type="NCBI Taxonomy" id="314023"/>
    <lineage>
        <taxon>Eukaryota</taxon>
        <taxon>Fungi</taxon>
        <taxon>Dikarya</taxon>
        <taxon>Ascomycota</taxon>
        <taxon>Pezizomycotina</taxon>
        <taxon>Sordariomycetes</taxon>
        <taxon>Sordariomycetidae</taxon>
        <taxon>Sordariales</taxon>
        <taxon>Lasiosphaeriaceae</taxon>
        <taxon>Apiosordaria</taxon>
    </lineage>
</organism>
<name>A0AA40K0V7_9PEZI</name>
<feature type="compositionally biased region" description="Low complexity" evidence="1">
    <location>
        <begin position="172"/>
        <end position="201"/>
    </location>
</feature>
<dbReference type="AlphaFoldDB" id="A0AA40K0V7"/>
<proteinExistence type="predicted"/>
<feature type="compositionally biased region" description="Low complexity" evidence="1">
    <location>
        <begin position="118"/>
        <end position="135"/>
    </location>
</feature>
<accession>A0AA40K0V7</accession>
<evidence type="ECO:0000256" key="1">
    <source>
        <dbReference type="SAM" id="MobiDB-lite"/>
    </source>
</evidence>
<comment type="caution">
    <text evidence="2">The sequence shown here is derived from an EMBL/GenBank/DDBJ whole genome shotgun (WGS) entry which is preliminary data.</text>
</comment>
<feature type="region of interest" description="Disordered" evidence="1">
    <location>
        <begin position="1"/>
        <end position="260"/>
    </location>
</feature>
<evidence type="ECO:0000313" key="3">
    <source>
        <dbReference type="Proteomes" id="UP001172159"/>
    </source>
</evidence>
<protein>
    <submittedName>
        <fullName evidence="2">Uncharacterized protein</fullName>
    </submittedName>
</protein>